<name>A0AAQ3WZZ0_PASNO</name>
<proteinExistence type="predicted"/>
<dbReference type="PANTHER" id="PTHR11697">
    <property type="entry name" value="GENERAL TRANSCRIPTION FACTOR 2-RELATED ZINC FINGER PROTEIN"/>
    <property type="match status" value="1"/>
</dbReference>
<dbReference type="EMBL" id="CP144750">
    <property type="protein sequence ID" value="WVZ80382.1"/>
    <property type="molecule type" value="Genomic_DNA"/>
</dbReference>
<dbReference type="InterPro" id="IPR012337">
    <property type="entry name" value="RNaseH-like_sf"/>
</dbReference>
<dbReference type="Proteomes" id="UP001341281">
    <property type="component" value="Chromosome 06"/>
</dbReference>
<gene>
    <name evidence="3" type="ORF">U9M48_027857</name>
</gene>
<sequence>MKKKSIDLKSIWERAAKLRKSSTLTPQATTIESQAQITIEIEMPVSVEPIVVSNEPMIASTEEPDSSEEQHPCLSPIRDGHEPEYESSDEAIYDIDSLIRDPRKRVPIKSYAVNEPFEKYHSFRTPKATITENISSTTEIDKVQYMSRLTYSLKCLKFLLRQGLACRGHDESEDSLNKGNFLELLNWLAENFEEVGKVVLKNAPKNCKLTAPSIQKDIINCCAKETTNLIMEDIGDEFFAILADESSDVYQKEQLALCLRYVDKKGKVVERILGVVHVENTTSLTLKDAIQSLLMDHALSFSMVRGQGYDGASNMKGHANGLKKLILDESPSAHYVHCFAHQLQLTLVAVAKENLECSWFFDQIRFLLTLIGNSCKKTQMLRVAQAQRIVEELELDDFESGKGQNQEMGLSRPGDTRWGSHYKTVMHVLSLYPSIRKVITMPIGRDRRFYVKITNQHRYHVDMFLSVIDRQLHELNDRFDEVNTDLLLCMASFKPVHSFAAYDKANLVKLAQFYPNDFSRSEMDHLPCQLQFFITDMRGDERFRKVKSIAELSIMLVETKKHTKYDIVYKLLKLF</sequence>
<organism evidence="3 4">
    <name type="scientific">Paspalum notatum var. saurae</name>
    <dbReference type="NCBI Taxonomy" id="547442"/>
    <lineage>
        <taxon>Eukaryota</taxon>
        <taxon>Viridiplantae</taxon>
        <taxon>Streptophyta</taxon>
        <taxon>Embryophyta</taxon>
        <taxon>Tracheophyta</taxon>
        <taxon>Spermatophyta</taxon>
        <taxon>Magnoliopsida</taxon>
        <taxon>Liliopsida</taxon>
        <taxon>Poales</taxon>
        <taxon>Poaceae</taxon>
        <taxon>PACMAD clade</taxon>
        <taxon>Panicoideae</taxon>
        <taxon>Andropogonodae</taxon>
        <taxon>Paspaleae</taxon>
        <taxon>Paspalinae</taxon>
        <taxon>Paspalum</taxon>
    </lineage>
</organism>
<keyword evidence="4" id="KW-1185">Reference proteome</keyword>
<dbReference type="AlphaFoldDB" id="A0AAQ3WZZ0"/>
<evidence type="ECO:0000313" key="3">
    <source>
        <dbReference type="EMBL" id="WVZ80382.1"/>
    </source>
</evidence>
<reference evidence="3 4" key="1">
    <citation type="submission" date="2024-02" db="EMBL/GenBank/DDBJ databases">
        <title>High-quality chromosome-scale genome assembly of Pensacola bahiagrass (Paspalum notatum Flugge var. saurae).</title>
        <authorList>
            <person name="Vega J.M."/>
            <person name="Podio M."/>
            <person name="Orjuela J."/>
            <person name="Siena L.A."/>
            <person name="Pessino S.C."/>
            <person name="Combes M.C."/>
            <person name="Mariac C."/>
            <person name="Albertini E."/>
            <person name="Pupilli F."/>
            <person name="Ortiz J.P.A."/>
            <person name="Leblanc O."/>
        </authorList>
    </citation>
    <scope>NUCLEOTIDE SEQUENCE [LARGE SCALE GENOMIC DNA]</scope>
    <source>
        <strain evidence="3">R1</strain>
        <tissue evidence="3">Leaf</tissue>
    </source>
</reference>
<feature type="region of interest" description="Disordered" evidence="1">
    <location>
        <begin position="59"/>
        <end position="86"/>
    </location>
</feature>
<dbReference type="Pfam" id="PF14291">
    <property type="entry name" value="DUF4371"/>
    <property type="match status" value="1"/>
</dbReference>
<protein>
    <recommendedName>
        <fullName evidence="2">DUF4371 domain-containing protein</fullName>
    </recommendedName>
</protein>
<dbReference type="PANTHER" id="PTHR11697:SF230">
    <property type="entry name" value="ZINC FINGER, MYM DOMAIN CONTAINING 1"/>
    <property type="match status" value="1"/>
</dbReference>
<feature type="domain" description="DUF4371" evidence="2">
    <location>
        <begin position="129"/>
        <end position="321"/>
    </location>
</feature>
<dbReference type="InterPro" id="IPR025398">
    <property type="entry name" value="DUF4371"/>
</dbReference>
<evidence type="ECO:0000256" key="1">
    <source>
        <dbReference type="SAM" id="MobiDB-lite"/>
    </source>
</evidence>
<evidence type="ECO:0000313" key="4">
    <source>
        <dbReference type="Proteomes" id="UP001341281"/>
    </source>
</evidence>
<accession>A0AAQ3WZZ0</accession>
<evidence type="ECO:0000259" key="2">
    <source>
        <dbReference type="Pfam" id="PF14291"/>
    </source>
</evidence>
<dbReference type="SUPFAM" id="SSF53098">
    <property type="entry name" value="Ribonuclease H-like"/>
    <property type="match status" value="1"/>
</dbReference>
<dbReference type="InterPro" id="IPR055298">
    <property type="entry name" value="AtLOH3-like"/>
</dbReference>